<evidence type="ECO:0000256" key="2">
    <source>
        <dbReference type="ARBA" id="ARBA00023134"/>
    </source>
</evidence>
<feature type="binding site" evidence="4">
    <location>
        <position position="54"/>
    </location>
    <ligand>
        <name>Mg(2+)</name>
        <dbReference type="ChEBI" id="CHEBI:18420"/>
    </ligand>
</feature>
<reference evidence="5" key="1">
    <citation type="journal article" date="2023" name="Science">
        <title>Genome structures resolve the early diversification of teleost fishes.</title>
        <authorList>
            <person name="Parey E."/>
            <person name="Louis A."/>
            <person name="Montfort J."/>
            <person name="Bouchez O."/>
            <person name="Roques C."/>
            <person name="Iampietro C."/>
            <person name="Lluch J."/>
            <person name="Castinel A."/>
            <person name="Donnadieu C."/>
            <person name="Desvignes T."/>
            <person name="Floi Bucao C."/>
            <person name="Jouanno E."/>
            <person name="Wen M."/>
            <person name="Mejri S."/>
            <person name="Dirks R."/>
            <person name="Jansen H."/>
            <person name="Henkel C."/>
            <person name="Chen W.J."/>
            <person name="Zahm M."/>
            <person name="Cabau C."/>
            <person name="Klopp C."/>
            <person name="Thompson A.W."/>
            <person name="Robinson-Rechavi M."/>
            <person name="Braasch I."/>
            <person name="Lecointre G."/>
            <person name="Bobe J."/>
            <person name="Postlethwait J.H."/>
            <person name="Berthelot C."/>
            <person name="Roest Crollius H."/>
            <person name="Guiguen Y."/>
        </authorList>
    </citation>
    <scope>NUCLEOTIDE SEQUENCE</scope>
    <source>
        <strain evidence="5">NC1722</strain>
    </source>
</reference>
<evidence type="ECO:0000256" key="1">
    <source>
        <dbReference type="ARBA" id="ARBA00022741"/>
    </source>
</evidence>
<dbReference type="PANTHER" id="PTHR46090:SF4">
    <property type="entry name" value="ADP RIBOSYLATION FACTOR LIKE GTPASE 13A"/>
    <property type="match status" value="1"/>
</dbReference>
<evidence type="ECO:0000256" key="3">
    <source>
        <dbReference type="PIRSR" id="PIRSR606689-1"/>
    </source>
</evidence>
<dbReference type="GO" id="GO:1905515">
    <property type="term" value="P:non-motile cilium assembly"/>
    <property type="evidence" value="ECO:0007669"/>
    <property type="project" value="TreeGrafter"/>
</dbReference>
<dbReference type="EMBL" id="JAINUG010000068">
    <property type="protein sequence ID" value="KAJ8401753.1"/>
    <property type="molecule type" value="Genomic_DNA"/>
</dbReference>
<evidence type="ECO:0000256" key="4">
    <source>
        <dbReference type="PIRSR" id="PIRSR606689-2"/>
    </source>
</evidence>
<dbReference type="SUPFAM" id="SSF52540">
    <property type="entry name" value="P-loop containing nucleoside triphosphate hydrolases"/>
    <property type="match status" value="1"/>
</dbReference>
<feature type="binding site" evidence="4">
    <location>
        <position position="35"/>
    </location>
    <ligand>
        <name>Mg(2+)</name>
        <dbReference type="ChEBI" id="CHEBI:18420"/>
    </ligand>
</feature>
<dbReference type="InterPro" id="IPR006689">
    <property type="entry name" value="Small_GTPase_ARF/SAR"/>
</dbReference>
<keyword evidence="2 3" id="KW-0342">GTP-binding</keyword>
<dbReference type="GO" id="GO:0097730">
    <property type="term" value="C:non-motile cilium"/>
    <property type="evidence" value="ECO:0007669"/>
    <property type="project" value="TreeGrafter"/>
</dbReference>
<dbReference type="SMART" id="SM00177">
    <property type="entry name" value="ARF"/>
    <property type="match status" value="1"/>
</dbReference>
<organism evidence="5 6">
    <name type="scientific">Aldrovandia affinis</name>
    <dbReference type="NCBI Taxonomy" id="143900"/>
    <lineage>
        <taxon>Eukaryota</taxon>
        <taxon>Metazoa</taxon>
        <taxon>Chordata</taxon>
        <taxon>Craniata</taxon>
        <taxon>Vertebrata</taxon>
        <taxon>Euteleostomi</taxon>
        <taxon>Actinopterygii</taxon>
        <taxon>Neopterygii</taxon>
        <taxon>Teleostei</taxon>
        <taxon>Notacanthiformes</taxon>
        <taxon>Halosauridae</taxon>
        <taxon>Aldrovandia</taxon>
    </lineage>
</organism>
<dbReference type="GO" id="GO:0046872">
    <property type="term" value="F:metal ion binding"/>
    <property type="evidence" value="ECO:0007669"/>
    <property type="project" value="UniProtKB-KW"/>
</dbReference>
<feature type="binding site" evidence="3">
    <location>
        <begin position="132"/>
        <end position="135"/>
    </location>
    <ligand>
        <name>GTP</name>
        <dbReference type="ChEBI" id="CHEBI:37565"/>
    </ligand>
</feature>
<dbReference type="InterPro" id="IPR027417">
    <property type="entry name" value="P-loop_NTPase"/>
</dbReference>
<dbReference type="GO" id="GO:0003924">
    <property type="term" value="F:GTPase activity"/>
    <property type="evidence" value="ECO:0007669"/>
    <property type="project" value="InterPro"/>
</dbReference>
<dbReference type="PROSITE" id="PS51417">
    <property type="entry name" value="ARF"/>
    <property type="match status" value="1"/>
</dbReference>
<keyword evidence="1 3" id="KW-0547">Nucleotide-binding</keyword>
<keyword evidence="4" id="KW-0460">Magnesium</keyword>
<dbReference type="Gene3D" id="3.40.50.300">
    <property type="entry name" value="P-loop containing nucleotide triphosphate hydrolases"/>
    <property type="match status" value="1"/>
</dbReference>
<evidence type="ECO:0000313" key="6">
    <source>
        <dbReference type="Proteomes" id="UP001221898"/>
    </source>
</evidence>
<dbReference type="InterPro" id="IPR051995">
    <property type="entry name" value="Ciliary_GTPase"/>
</dbReference>
<feature type="binding site" evidence="3">
    <location>
        <position position="76"/>
    </location>
    <ligand>
        <name>GTP</name>
        <dbReference type="ChEBI" id="CHEBI:37565"/>
    </ligand>
</feature>
<name>A0AAD7SFX9_9TELE</name>
<dbReference type="PRINTS" id="PR00328">
    <property type="entry name" value="SAR1GTPBP"/>
</dbReference>
<proteinExistence type="predicted"/>
<dbReference type="PANTHER" id="PTHR46090">
    <property type="entry name" value="ADP-RIBOSYLATION FACTOR-LIKE PROTEIN 13B"/>
    <property type="match status" value="1"/>
</dbReference>
<dbReference type="GO" id="GO:0097500">
    <property type="term" value="P:receptor localization to non-motile cilium"/>
    <property type="evidence" value="ECO:0007669"/>
    <property type="project" value="TreeGrafter"/>
</dbReference>
<comment type="caution">
    <text evidence="5">The sequence shown here is derived from an EMBL/GenBank/DDBJ whole genome shotgun (WGS) entry which is preliminary data.</text>
</comment>
<dbReference type="Proteomes" id="UP001221898">
    <property type="component" value="Unassembled WGS sequence"/>
</dbReference>
<dbReference type="GO" id="GO:0060170">
    <property type="term" value="C:ciliary membrane"/>
    <property type="evidence" value="ECO:0007669"/>
    <property type="project" value="TreeGrafter"/>
</dbReference>
<dbReference type="AlphaFoldDB" id="A0AAD7SFX9"/>
<accession>A0AAD7SFX9</accession>
<dbReference type="Pfam" id="PF00025">
    <property type="entry name" value="Arf"/>
    <property type="match status" value="1"/>
</dbReference>
<dbReference type="GO" id="GO:0005525">
    <property type="term" value="F:GTP binding"/>
    <property type="evidence" value="ECO:0007669"/>
    <property type="project" value="UniProtKB-KW"/>
</dbReference>
<keyword evidence="6" id="KW-1185">Reference proteome</keyword>
<gene>
    <name evidence="5" type="ORF">AAFF_G00377240</name>
</gene>
<feature type="binding site" evidence="3">
    <location>
        <begin position="28"/>
        <end position="35"/>
    </location>
    <ligand>
        <name>GTP</name>
        <dbReference type="ChEBI" id="CHEBI:37565"/>
    </ligand>
</feature>
<dbReference type="SMART" id="SM00178">
    <property type="entry name" value="SAR"/>
    <property type="match status" value="1"/>
</dbReference>
<evidence type="ECO:0000313" key="5">
    <source>
        <dbReference type="EMBL" id="KAJ8401753.1"/>
    </source>
</evidence>
<evidence type="ECO:0008006" key="7">
    <source>
        <dbReference type="Google" id="ProtNLM"/>
    </source>
</evidence>
<keyword evidence="4" id="KW-0479">Metal-binding</keyword>
<sequence length="241" mass="26517">MFNLMSSWCGWISQYQQPIREVTVSIVGLDNAGKTSAVRGMLKVPLEEEECVKTEGCVHTELRVDNFLVTVLDVGGASADRGVWRDHYGKAHGIIFVVDSSDRTRSGEAKEFLVDLLKEPRVAGKPLLVLANKQDKMNAMLGSELIEVLSLERLTSQSQNQSVTTETDRGVNANGYERGGSGIGMVVYSAPRKEVGKMENQKNWLHFPAQSHESSLRSHALLCRMHADGQTGRHCRACAGC</sequence>
<protein>
    <recommendedName>
        <fullName evidence="7">ADP-ribosylation factor-like protein 13B</fullName>
    </recommendedName>
</protein>